<dbReference type="PANTHER" id="PTHR45661">
    <property type="entry name" value="SURFACE ANTIGEN"/>
    <property type="match status" value="1"/>
</dbReference>
<evidence type="ECO:0000313" key="1">
    <source>
        <dbReference type="EMBL" id="UUC44407.1"/>
    </source>
</evidence>
<reference evidence="1" key="1">
    <citation type="submission" date="2022-07" db="EMBL/GenBank/DDBJ databases">
        <title>Isolation, identification, and degradation of a PFOSA degrading strain from sewage treatment plant.</title>
        <authorList>
            <person name="Zhang L."/>
            <person name="Huo Y."/>
        </authorList>
    </citation>
    <scope>NUCLEOTIDE SEQUENCE</scope>
    <source>
        <strain evidence="1">C1</strain>
    </source>
</reference>
<gene>
    <name evidence="1" type="ORF">NOX80_12275</name>
</gene>
<sequence>MEIQSNKLISIDSDDIKDGVLYLPESVETIGDKVIQNQPELVTVVAPWVTVIEDDNFNECNALIHFEASVLTTIGNGNFYECNALTRFEAPRLTTMESLNFHCCNALTHFDVPELTLLENDNFQECNALSDFTAPVLTTIRHCNFEDCNALISFEAPMLKEMEIFNFKECKALTNFKASALTFMDRSNFYKCDALTDFEAPMLDFIGNENFKFCYALRHFKAPMLRTIGRENFFACALTNFDVPELTYMGTGNFEECDTLTDVRFGKYNYSVKSVDRVLTIIEKSETLNGMLIHTGFILNNCYDGVPNVTETVLVEKDGFFAHGETLKQAIEDLQFKIIAKEIKKEPIHEDTVITEAYYKTITGACTQGVKQWREQNNISQESFIAKELLPILEKTNAYGIEKFKALITFENR</sequence>
<keyword evidence="2" id="KW-1185">Reference proteome</keyword>
<dbReference type="InterPro" id="IPR032675">
    <property type="entry name" value="LRR_dom_sf"/>
</dbReference>
<organism evidence="1 2">
    <name type="scientific">Flavobacterium cerinum</name>
    <dbReference type="NCBI Taxonomy" id="2502784"/>
    <lineage>
        <taxon>Bacteria</taxon>
        <taxon>Pseudomonadati</taxon>
        <taxon>Bacteroidota</taxon>
        <taxon>Flavobacteriia</taxon>
        <taxon>Flavobacteriales</taxon>
        <taxon>Flavobacteriaceae</taxon>
        <taxon>Flavobacterium</taxon>
    </lineage>
</organism>
<dbReference type="EMBL" id="CP101751">
    <property type="protein sequence ID" value="UUC44407.1"/>
    <property type="molecule type" value="Genomic_DNA"/>
</dbReference>
<dbReference type="InterPro" id="IPR053139">
    <property type="entry name" value="Surface_bspA-like"/>
</dbReference>
<dbReference type="Gene3D" id="3.80.10.10">
    <property type="entry name" value="Ribonuclease Inhibitor"/>
    <property type="match status" value="2"/>
</dbReference>
<dbReference type="RefSeq" id="WP_256550081.1">
    <property type="nucleotide sequence ID" value="NZ_CP101751.1"/>
</dbReference>
<evidence type="ECO:0000313" key="2">
    <source>
        <dbReference type="Proteomes" id="UP001059844"/>
    </source>
</evidence>
<dbReference type="PANTHER" id="PTHR45661:SF3">
    <property type="entry name" value="IG-LIKE DOMAIN-CONTAINING PROTEIN"/>
    <property type="match status" value="1"/>
</dbReference>
<dbReference type="InterPro" id="IPR026906">
    <property type="entry name" value="LRR_5"/>
</dbReference>
<accession>A0ABY5IQC4</accession>
<dbReference type="Pfam" id="PF13306">
    <property type="entry name" value="LRR_5"/>
    <property type="match status" value="2"/>
</dbReference>
<dbReference type="Proteomes" id="UP001059844">
    <property type="component" value="Chromosome"/>
</dbReference>
<proteinExistence type="predicted"/>
<name>A0ABY5IQC4_9FLAO</name>
<protein>
    <submittedName>
        <fullName evidence="1">Leucine-rich repeat domain-containing protein</fullName>
    </submittedName>
</protein>